<keyword evidence="1" id="KW-0472">Membrane</keyword>
<dbReference type="AlphaFoldDB" id="A0A2X4SSW2"/>
<accession>A0A2X4SSW2</accession>
<feature type="transmembrane region" description="Helical" evidence="1">
    <location>
        <begin position="55"/>
        <end position="74"/>
    </location>
</feature>
<protein>
    <submittedName>
        <fullName evidence="2">Uncharacterized protein</fullName>
    </submittedName>
</protein>
<proteinExistence type="predicted"/>
<dbReference type="EMBL" id="LS483447">
    <property type="protein sequence ID" value="SQH72911.1"/>
    <property type="molecule type" value="Genomic_DNA"/>
</dbReference>
<feature type="transmembrane region" description="Helical" evidence="1">
    <location>
        <begin position="176"/>
        <end position="197"/>
    </location>
</feature>
<keyword evidence="1" id="KW-1133">Transmembrane helix</keyword>
<keyword evidence="1" id="KW-0812">Transmembrane</keyword>
<dbReference type="RefSeq" id="WP_023937541.1">
    <property type="nucleotide sequence ID" value="NZ_FUXH01000002.1"/>
</dbReference>
<dbReference type="OrthoDB" id="597398at2"/>
<feature type="transmembrane region" description="Helical" evidence="1">
    <location>
        <begin position="209"/>
        <end position="226"/>
    </location>
</feature>
<dbReference type="KEGG" id="pcre:NCTC12858_00746"/>
<feature type="transmembrane region" description="Helical" evidence="1">
    <location>
        <begin position="238"/>
        <end position="256"/>
    </location>
</feature>
<evidence type="ECO:0000256" key="1">
    <source>
        <dbReference type="SAM" id="Phobius"/>
    </source>
</evidence>
<evidence type="ECO:0000313" key="3">
    <source>
        <dbReference type="Proteomes" id="UP000249300"/>
    </source>
</evidence>
<name>A0A2X4SSW2_9PORP</name>
<keyword evidence="3" id="KW-1185">Reference proteome</keyword>
<feature type="transmembrane region" description="Helical" evidence="1">
    <location>
        <begin position="131"/>
        <end position="155"/>
    </location>
</feature>
<feature type="transmembrane region" description="Helical" evidence="1">
    <location>
        <begin position="276"/>
        <end position="295"/>
    </location>
</feature>
<organism evidence="2 3">
    <name type="scientific">Porphyromonas crevioricanis</name>
    <dbReference type="NCBI Taxonomy" id="393921"/>
    <lineage>
        <taxon>Bacteria</taxon>
        <taxon>Pseudomonadati</taxon>
        <taxon>Bacteroidota</taxon>
        <taxon>Bacteroidia</taxon>
        <taxon>Bacteroidales</taxon>
        <taxon>Porphyromonadaceae</taxon>
        <taxon>Porphyromonas</taxon>
    </lineage>
</organism>
<gene>
    <name evidence="2" type="ORF">NCTC12858_00746</name>
</gene>
<feature type="transmembrane region" description="Helical" evidence="1">
    <location>
        <begin position="22"/>
        <end position="43"/>
    </location>
</feature>
<feature type="transmembrane region" description="Helical" evidence="1">
    <location>
        <begin position="81"/>
        <end position="104"/>
    </location>
</feature>
<evidence type="ECO:0000313" key="2">
    <source>
        <dbReference type="EMBL" id="SQH72911.1"/>
    </source>
</evidence>
<reference evidence="2 3" key="1">
    <citation type="submission" date="2018-06" db="EMBL/GenBank/DDBJ databases">
        <authorList>
            <consortium name="Pathogen Informatics"/>
            <person name="Doyle S."/>
        </authorList>
    </citation>
    <scope>NUCLEOTIDE SEQUENCE [LARGE SCALE GENOMIC DNA]</scope>
    <source>
        <strain evidence="2 3">NCTC12858</strain>
    </source>
</reference>
<sequence>MENNHPTSSVAARPPNKHWLKAIVSFLVVLLTMPLGHVLMILMEHLITDKSMLHYSAFFMGAVGVVMVIAGVFAKGDTKQTLWGFFGGLLFWTGWVEFVFVYYAHRYGVMPEIVNGEIVTKPEYLIMPSSFGFWVMFMLLYIFSAKSACNFFNWIQRAVFRNRKNMIVARPMTRHTAIITFMELNMMLWSSYLLLMFCYDTNFLGERHPVTLLIGLICLVGSVFIFRKQLRLSSWGANIRMAIATVIVFWTPIEIMGRLNLFNEIWTDPLGHKTEVIVILVTFLLLVVYLSYAAYKGKRHH</sequence>
<dbReference type="Proteomes" id="UP000249300">
    <property type="component" value="Chromosome 1"/>
</dbReference>